<feature type="transmembrane region" description="Helical" evidence="11">
    <location>
        <begin position="292"/>
        <end position="314"/>
    </location>
</feature>
<proteinExistence type="inferred from homology"/>
<dbReference type="PROSITE" id="PS50850">
    <property type="entry name" value="MFS"/>
    <property type="match status" value="1"/>
</dbReference>
<dbReference type="EMBL" id="CP014782">
    <property type="protein sequence ID" value="AQS37446.1"/>
    <property type="molecule type" value="Genomic_DNA"/>
</dbReference>
<dbReference type="CDD" id="cd17394">
    <property type="entry name" value="MFS_FucP_like"/>
    <property type="match status" value="1"/>
</dbReference>
<reference evidence="13 14" key="1">
    <citation type="submission" date="2016-03" db="EMBL/GenBank/DDBJ databases">
        <title>Complete genome sequence of Shewanella psychrophila WP2, a deep sea bacterium isolated from west Pacific sediment.</title>
        <authorList>
            <person name="Xu G."/>
            <person name="Jian H."/>
        </authorList>
    </citation>
    <scope>NUCLEOTIDE SEQUENCE [LARGE SCALE GENOMIC DNA]</scope>
    <source>
        <strain evidence="13 14">WP2</strain>
    </source>
</reference>
<evidence type="ECO:0000313" key="14">
    <source>
        <dbReference type="Proteomes" id="UP000189545"/>
    </source>
</evidence>
<feature type="transmembrane region" description="Helical" evidence="11">
    <location>
        <begin position="127"/>
        <end position="149"/>
    </location>
</feature>
<keyword evidence="14" id="KW-1185">Reference proteome</keyword>
<feature type="transmembrane region" description="Helical" evidence="11">
    <location>
        <begin position="35"/>
        <end position="58"/>
    </location>
</feature>
<keyword evidence="6" id="KW-0997">Cell inner membrane</keyword>
<feature type="transmembrane region" description="Helical" evidence="11">
    <location>
        <begin position="321"/>
        <end position="343"/>
    </location>
</feature>
<dbReference type="Pfam" id="PF07690">
    <property type="entry name" value="MFS_1"/>
    <property type="match status" value="1"/>
</dbReference>
<dbReference type="InterPro" id="IPR011701">
    <property type="entry name" value="MFS"/>
</dbReference>
<dbReference type="NCBIfam" id="TIGR01272">
    <property type="entry name" value="gluP"/>
    <property type="match status" value="1"/>
</dbReference>
<evidence type="ECO:0000256" key="7">
    <source>
        <dbReference type="ARBA" id="ARBA00022597"/>
    </source>
</evidence>
<dbReference type="PANTHER" id="PTHR43702">
    <property type="entry name" value="L-FUCOSE-PROTON SYMPORTER"/>
    <property type="match status" value="1"/>
</dbReference>
<evidence type="ECO:0000256" key="3">
    <source>
        <dbReference type="ARBA" id="ARBA00009120"/>
    </source>
</evidence>
<feature type="transmembrane region" description="Helical" evidence="11">
    <location>
        <begin position="208"/>
        <end position="226"/>
    </location>
</feature>
<comment type="function">
    <text evidence="1">Intake of glucose and galactose.</text>
</comment>
<evidence type="ECO:0000256" key="5">
    <source>
        <dbReference type="ARBA" id="ARBA00022475"/>
    </source>
</evidence>
<dbReference type="InterPro" id="IPR050375">
    <property type="entry name" value="MFS_TsgA-like"/>
</dbReference>
<feature type="transmembrane region" description="Helical" evidence="11">
    <location>
        <begin position="101"/>
        <end position="121"/>
    </location>
</feature>
<evidence type="ECO:0000256" key="1">
    <source>
        <dbReference type="ARBA" id="ARBA00003321"/>
    </source>
</evidence>
<feature type="transmembrane region" description="Helical" evidence="11">
    <location>
        <begin position="426"/>
        <end position="446"/>
    </location>
</feature>
<comment type="subcellular location">
    <subcellularLocation>
        <location evidence="2">Cell inner membrane</location>
        <topology evidence="2">Multi-pass membrane protein</topology>
    </subcellularLocation>
</comment>
<accession>A0A1S6HPI8</accession>
<feature type="transmembrane region" description="Helical" evidence="11">
    <location>
        <begin position="363"/>
        <end position="385"/>
    </location>
</feature>
<dbReference type="GO" id="GO:0005886">
    <property type="term" value="C:plasma membrane"/>
    <property type="evidence" value="ECO:0007669"/>
    <property type="project" value="UniProtKB-SubCell"/>
</dbReference>
<dbReference type="Proteomes" id="UP000189545">
    <property type="component" value="Chromosome"/>
</dbReference>
<dbReference type="RefSeq" id="WP_077752613.1">
    <property type="nucleotide sequence ID" value="NZ_CP014782.1"/>
</dbReference>
<keyword evidence="7" id="KW-0762">Sugar transport</keyword>
<dbReference type="GO" id="GO:0005354">
    <property type="term" value="F:galactose transmembrane transporter activity"/>
    <property type="evidence" value="ECO:0007669"/>
    <property type="project" value="InterPro"/>
</dbReference>
<evidence type="ECO:0000256" key="9">
    <source>
        <dbReference type="ARBA" id="ARBA00022989"/>
    </source>
</evidence>
<organism evidence="13 14">
    <name type="scientific">Shewanella psychrophila</name>
    <dbReference type="NCBI Taxonomy" id="225848"/>
    <lineage>
        <taxon>Bacteria</taxon>
        <taxon>Pseudomonadati</taxon>
        <taxon>Pseudomonadota</taxon>
        <taxon>Gammaproteobacteria</taxon>
        <taxon>Alteromonadales</taxon>
        <taxon>Shewanellaceae</taxon>
        <taxon>Shewanella</taxon>
    </lineage>
</organism>
<dbReference type="InterPro" id="IPR020846">
    <property type="entry name" value="MFS_dom"/>
</dbReference>
<evidence type="ECO:0000256" key="8">
    <source>
        <dbReference type="ARBA" id="ARBA00022692"/>
    </source>
</evidence>
<keyword evidence="9 11" id="KW-1133">Transmembrane helix</keyword>
<keyword evidence="5" id="KW-1003">Cell membrane</keyword>
<keyword evidence="4" id="KW-0813">Transport</keyword>
<evidence type="ECO:0000259" key="12">
    <source>
        <dbReference type="PROSITE" id="PS50850"/>
    </source>
</evidence>
<dbReference type="AlphaFoldDB" id="A0A1S6HPI8"/>
<dbReference type="PANTHER" id="PTHR43702:SF3">
    <property type="entry name" value="PROTEIN TSGA"/>
    <property type="match status" value="1"/>
</dbReference>
<comment type="similarity">
    <text evidence="3">Belongs to the major facilitator superfamily. FHS transporter (TC 2.A.1.7) family.</text>
</comment>
<feature type="transmembrane region" description="Helical" evidence="11">
    <location>
        <begin position="170"/>
        <end position="188"/>
    </location>
</feature>
<dbReference type="InterPro" id="IPR005964">
    <property type="entry name" value="Glc/Gal_transptr_bac"/>
</dbReference>
<gene>
    <name evidence="13" type="ORF">Sps_02288</name>
</gene>
<evidence type="ECO:0000256" key="10">
    <source>
        <dbReference type="ARBA" id="ARBA00023136"/>
    </source>
</evidence>
<dbReference type="InterPro" id="IPR036259">
    <property type="entry name" value="MFS_trans_sf"/>
</dbReference>
<feature type="domain" description="Major facilitator superfamily (MFS) profile" evidence="12">
    <location>
        <begin position="33"/>
        <end position="450"/>
    </location>
</feature>
<protein>
    <submittedName>
        <fullName evidence="13">Glucose/galactose transporter</fullName>
    </submittedName>
</protein>
<dbReference type="SUPFAM" id="SSF103473">
    <property type="entry name" value="MFS general substrate transporter"/>
    <property type="match status" value="1"/>
</dbReference>
<dbReference type="GO" id="GO:1904659">
    <property type="term" value="P:D-glucose transmembrane transport"/>
    <property type="evidence" value="ECO:0007669"/>
    <property type="project" value="InterPro"/>
</dbReference>
<feature type="transmembrane region" description="Helical" evidence="11">
    <location>
        <begin position="397"/>
        <end position="414"/>
    </location>
</feature>
<dbReference type="STRING" id="225848.Sps_02288"/>
<keyword evidence="10 11" id="KW-0472">Membrane</keyword>
<feature type="transmembrane region" description="Helical" evidence="11">
    <location>
        <begin position="70"/>
        <end position="89"/>
    </location>
</feature>
<dbReference type="Gene3D" id="1.20.1250.20">
    <property type="entry name" value="MFS general substrate transporter like domains"/>
    <property type="match status" value="2"/>
</dbReference>
<evidence type="ECO:0000256" key="4">
    <source>
        <dbReference type="ARBA" id="ARBA00022448"/>
    </source>
</evidence>
<evidence type="ECO:0000256" key="11">
    <source>
        <dbReference type="SAM" id="Phobius"/>
    </source>
</evidence>
<name>A0A1S6HPI8_9GAMM</name>
<dbReference type="GO" id="GO:0055056">
    <property type="term" value="F:D-glucose transmembrane transporter activity"/>
    <property type="evidence" value="ECO:0007669"/>
    <property type="project" value="InterPro"/>
</dbReference>
<sequence>MAGGIPMTSSGSQSQDSKSRVGSVFVASQYKGAMVLLVVLYFIIGFTTVLNDILIPVMREIHQLSNMEAMFVQSAFFIAFAIWAIPAGLVMEKIGYKRSLVLALGIMGVGYLLFIPAAHYMEYMGVLFALFVLATGVAFLQVALNPLIVKVGPDQTGSARMNLGGSFNSFATTIGPVIGGAVILSSVQEIDFASHGEYIIAKAAAVQIPYLVQAVAIIGIAALIYFTRLPKIDKVSTPSTGSQVKGSFFDHKHLMYGAGGIFCYVGVEVSIGSILMLYLATPEMGGLGHEQAVPLLAYYWGSTMVGRLIGFVVCQKIRTQYLLQIVTVAALALILGSFMPFALENTVAIPVLFSNMAAIEVPLAALFLILCGLCHSVMWPAIFPLSIANLGAFTPKASGLLCTMIVGGGILPPLQGYLADSIGYKWSFILCALCYVYILFFAFVGYKAGQSNKASQASTDEVSVASS</sequence>
<evidence type="ECO:0000256" key="2">
    <source>
        <dbReference type="ARBA" id="ARBA00004429"/>
    </source>
</evidence>
<keyword evidence="8 11" id="KW-0812">Transmembrane</keyword>
<evidence type="ECO:0000256" key="6">
    <source>
        <dbReference type="ARBA" id="ARBA00022519"/>
    </source>
</evidence>
<dbReference type="OrthoDB" id="9795150at2"/>
<dbReference type="KEGG" id="spsw:Sps_02288"/>
<feature type="transmembrane region" description="Helical" evidence="11">
    <location>
        <begin position="254"/>
        <end position="280"/>
    </location>
</feature>
<evidence type="ECO:0000313" key="13">
    <source>
        <dbReference type="EMBL" id="AQS37446.1"/>
    </source>
</evidence>